<dbReference type="InterPro" id="IPR019712">
    <property type="entry name" value="YtpB-like"/>
</dbReference>
<dbReference type="EMBL" id="CP049742">
    <property type="protein sequence ID" value="QPC47297.1"/>
    <property type="molecule type" value="Genomic_DNA"/>
</dbReference>
<proteinExistence type="predicted"/>
<dbReference type="KEGG" id="mcui:G8O30_10090"/>
<evidence type="ECO:0000313" key="2">
    <source>
        <dbReference type="Proteomes" id="UP000593626"/>
    </source>
</evidence>
<dbReference type="Proteomes" id="UP000593626">
    <property type="component" value="Chromosome"/>
</dbReference>
<evidence type="ECO:0000313" key="1">
    <source>
        <dbReference type="EMBL" id="QPC47297.1"/>
    </source>
</evidence>
<accession>A0A7S8CC67</accession>
<name>A0A7S8CC67_9BACI</name>
<dbReference type="Pfam" id="PF10776">
    <property type="entry name" value="DUF2600"/>
    <property type="match status" value="1"/>
</dbReference>
<gene>
    <name evidence="1" type="ORF">G8O30_10090</name>
</gene>
<keyword evidence="2" id="KW-1185">Reference proteome</keyword>
<organism evidence="1 2">
    <name type="scientific">Mangrovibacillus cuniculi</name>
    <dbReference type="NCBI Taxonomy" id="2593652"/>
    <lineage>
        <taxon>Bacteria</taxon>
        <taxon>Bacillati</taxon>
        <taxon>Bacillota</taxon>
        <taxon>Bacilli</taxon>
        <taxon>Bacillales</taxon>
        <taxon>Bacillaceae</taxon>
        <taxon>Mangrovibacillus</taxon>
    </lineage>
</organism>
<sequence length="366" mass="42343">MKTPTQPFTLMAKIYRHVLPYVHHEIRTWKNRAHLIPDKELRSQALASIEDKTFHCEGGGILALVSIHAKEPIISFIVAYQTISDYLDNLCDRSTSLDPKDFAALHQSMKDALTPGAPIQRYYRYRAEQEDGGYLADLVKTCQNTLEQLPNYPIIKGYLHTLCSYYCDLQIHKHVAHEERVPRLQNWHNKHVSDLPEMGWHEFSACSGSTLGIFSLVAHAHQTDFTRETAKRIMNGYFPYVQGVHILLDYVIDQQEDIEGGDLNFCTYYPDQETMFKRIVHFMEEADIAINQLPEARFHQMIHRGIVGIYLSDQKVEQQAHVKKLAKAVLKKGGFESYFFYWNGLAYRNVFKRIIKPIIRPSKAIS</sequence>
<reference evidence="1 2" key="1">
    <citation type="submission" date="2019-07" db="EMBL/GenBank/DDBJ databases">
        <title>Genome sequence of 2 isolates from Red Sea Mangroves.</title>
        <authorList>
            <person name="Sefrji F."/>
            <person name="Michoud G."/>
            <person name="Merlino G."/>
            <person name="Daffonchio D."/>
        </authorList>
    </citation>
    <scope>NUCLEOTIDE SEQUENCE [LARGE SCALE GENOMIC DNA]</scope>
    <source>
        <strain evidence="1 2">R1DC41</strain>
    </source>
</reference>
<dbReference type="RefSeq" id="WP_239671964.1">
    <property type="nucleotide sequence ID" value="NZ_CP049742.1"/>
</dbReference>
<protein>
    <submittedName>
        <fullName evidence="1">Tetraprenyl-beta-curcumene synthase family protein</fullName>
    </submittedName>
</protein>
<dbReference type="AlphaFoldDB" id="A0A7S8CC67"/>